<protein>
    <submittedName>
        <fullName evidence="2">Uncharacterized protein</fullName>
    </submittedName>
</protein>
<reference evidence="2 3" key="1">
    <citation type="submission" date="2023-05" db="EMBL/GenBank/DDBJ databases">
        <title>Draft genome sequence of Streptomyces sp. B-S-A8 isolated from a cave soil in Thailand.</title>
        <authorList>
            <person name="Chamroensaksri N."/>
            <person name="Muangham S."/>
        </authorList>
    </citation>
    <scope>NUCLEOTIDE SEQUENCE [LARGE SCALE GENOMIC DNA]</scope>
    <source>
        <strain evidence="2 3">B-S-A8</strain>
    </source>
</reference>
<dbReference type="Proteomes" id="UP001224661">
    <property type="component" value="Unassembled WGS sequence"/>
</dbReference>
<dbReference type="EMBL" id="JASCIR010000041">
    <property type="protein sequence ID" value="MDI3390208.1"/>
    <property type="molecule type" value="Genomic_DNA"/>
</dbReference>
<evidence type="ECO:0000256" key="1">
    <source>
        <dbReference type="SAM" id="MobiDB-lite"/>
    </source>
</evidence>
<feature type="region of interest" description="Disordered" evidence="1">
    <location>
        <begin position="1"/>
        <end position="21"/>
    </location>
</feature>
<organism evidence="2 3">
    <name type="scientific">Streptomyces solicavernae</name>
    <dbReference type="NCBI Taxonomy" id="3043614"/>
    <lineage>
        <taxon>Bacteria</taxon>
        <taxon>Bacillati</taxon>
        <taxon>Actinomycetota</taxon>
        <taxon>Actinomycetes</taxon>
        <taxon>Kitasatosporales</taxon>
        <taxon>Streptomycetaceae</taxon>
        <taxon>Streptomyces</taxon>
    </lineage>
</organism>
<proteinExistence type="predicted"/>
<sequence>MCSQPPPGRRTRIPRSEPRPDAVALLGSTVTYLSETNSWSRRKDRPLTQEERDALAHATQDERTEAGEQLIRYWKYRREQIEALEALHDYLSPFLEQLVQKNLTNVIRDLTQDERDKVADLAGAIDDPVRPFTPYAF</sequence>
<keyword evidence="3" id="KW-1185">Reference proteome</keyword>
<dbReference type="RefSeq" id="WP_282516686.1">
    <property type="nucleotide sequence ID" value="NZ_JASCIR010000041.1"/>
</dbReference>
<gene>
    <name evidence="2" type="ORF">QIS99_29045</name>
</gene>
<evidence type="ECO:0000313" key="2">
    <source>
        <dbReference type="EMBL" id="MDI3390208.1"/>
    </source>
</evidence>
<evidence type="ECO:0000313" key="3">
    <source>
        <dbReference type="Proteomes" id="UP001224661"/>
    </source>
</evidence>
<accession>A0ABT6S0L0</accession>
<name>A0ABT6S0L0_9ACTN</name>
<comment type="caution">
    <text evidence="2">The sequence shown here is derived from an EMBL/GenBank/DDBJ whole genome shotgun (WGS) entry which is preliminary data.</text>
</comment>